<keyword evidence="1" id="KW-1185">Reference proteome</keyword>
<proteinExistence type="predicted"/>
<sequence length="210" mass="24048">MEQATLSPFNNRWSCVHDFTPSNDVDAKHFTLKNKNPRDEESWTIFEESLFAPLKSRFPVIGQAISCDPEKSVVPLTMFENPQQKRCRPETGCLILLFQQPGRTIFQRNGDILSLLHHLRQKDCDLVSSSESKMNEIHAERMTNGKNFNKNLIFGSVVGLQLLGPDCSIVCRNLLETLKNEIGPFFVTDEKNYYEKFKLYSGFVNALNNV</sequence>
<name>A0A915JZ70_ROMCU</name>
<accession>A0A915JZ70</accession>
<organism evidence="1 2">
    <name type="scientific">Romanomermis culicivorax</name>
    <name type="common">Nematode worm</name>
    <dbReference type="NCBI Taxonomy" id="13658"/>
    <lineage>
        <taxon>Eukaryota</taxon>
        <taxon>Metazoa</taxon>
        <taxon>Ecdysozoa</taxon>
        <taxon>Nematoda</taxon>
        <taxon>Enoplea</taxon>
        <taxon>Dorylaimia</taxon>
        <taxon>Mermithida</taxon>
        <taxon>Mermithoidea</taxon>
        <taxon>Mermithidae</taxon>
        <taxon>Romanomermis</taxon>
    </lineage>
</organism>
<evidence type="ECO:0000313" key="2">
    <source>
        <dbReference type="WBParaSite" id="nRc.2.0.1.t31359-RA"/>
    </source>
</evidence>
<reference evidence="2" key="1">
    <citation type="submission" date="2022-11" db="UniProtKB">
        <authorList>
            <consortium name="WormBaseParasite"/>
        </authorList>
    </citation>
    <scope>IDENTIFICATION</scope>
</reference>
<protein>
    <submittedName>
        <fullName evidence="2">Uncharacterized protein</fullName>
    </submittedName>
</protein>
<evidence type="ECO:0000313" key="1">
    <source>
        <dbReference type="Proteomes" id="UP000887565"/>
    </source>
</evidence>
<dbReference type="WBParaSite" id="nRc.2.0.1.t31359-RA">
    <property type="protein sequence ID" value="nRc.2.0.1.t31359-RA"/>
    <property type="gene ID" value="nRc.2.0.1.g31359"/>
</dbReference>
<dbReference type="InterPro" id="IPR036850">
    <property type="entry name" value="NDK-like_dom_sf"/>
</dbReference>
<dbReference type="Proteomes" id="UP000887565">
    <property type="component" value="Unplaced"/>
</dbReference>
<dbReference type="AlphaFoldDB" id="A0A915JZ70"/>
<dbReference type="Gene3D" id="3.30.70.141">
    <property type="entry name" value="Nucleoside diphosphate kinase-like domain"/>
    <property type="match status" value="1"/>
</dbReference>